<dbReference type="STRING" id="245187.SAMN04488003_103150"/>
<dbReference type="InterPro" id="IPR003646">
    <property type="entry name" value="SH3-like_bac-type"/>
</dbReference>
<keyword evidence="4" id="KW-1185">Reference proteome</keyword>
<evidence type="ECO:0000259" key="2">
    <source>
        <dbReference type="Pfam" id="PF08239"/>
    </source>
</evidence>
<dbReference type="AlphaFoldDB" id="A0A1H8AG99"/>
<feature type="domain" description="SH3b" evidence="2">
    <location>
        <begin position="32"/>
        <end position="83"/>
    </location>
</feature>
<dbReference type="InterPro" id="IPR009642">
    <property type="entry name" value="DUF1236"/>
</dbReference>
<reference evidence="3 4" key="1">
    <citation type="submission" date="2016-10" db="EMBL/GenBank/DDBJ databases">
        <authorList>
            <person name="de Groot N.N."/>
        </authorList>
    </citation>
    <scope>NUCLEOTIDE SEQUENCE [LARGE SCALE GENOMIC DNA]</scope>
    <source>
        <strain evidence="3 4">DSM 16213</strain>
    </source>
</reference>
<protein>
    <submittedName>
        <fullName evidence="3">SH3 domain-containing protein</fullName>
    </submittedName>
</protein>
<feature type="chain" id="PRO_5011760513" evidence="1">
    <location>
        <begin position="23"/>
        <end position="234"/>
    </location>
</feature>
<gene>
    <name evidence="3" type="ORF">SAMN04488003_103150</name>
</gene>
<dbReference type="RefSeq" id="WP_245731283.1">
    <property type="nucleotide sequence ID" value="NZ_FOCI01000003.1"/>
</dbReference>
<dbReference type="Pfam" id="PF08239">
    <property type="entry name" value="SH3_3"/>
    <property type="match status" value="1"/>
</dbReference>
<evidence type="ECO:0000256" key="1">
    <source>
        <dbReference type="SAM" id="SignalP"/>
    </source>
</evidence>
<proteinExistence type="predicted"/>
<keyword evidence="1" id="KW-0732">Signal</keyword>
<evidence type="ECO:0000313" key="4">
    <source>
        <dbReference type="Proteomes" id="UP000199585"/>
    </source>
</evidence>
<evidence type="ECO:0000313" key="3">
    <source>
        <dbReference type="EMBL" id="SEM69526.1"/>
    </source>
</evidence>
<feature type="signal peptide" evidence="1">
    <location>
        <begin position="1"/>
        <end position="22"/>
    </location>
</feature>
<dbReference type="Proteomes" id="UP000199585">
    <property type="component" value="Unassembled WGS sequence"/>
</dbReference>
<organism evidence="3 4">
    <name type="scientific">Loktanella fryxellensis</name>
    <dbReference type="NCBI Taxonomy" id="245187"/>
    <lineage>
        <taxon>Bacteria</taxon>
        <taxon>Pseudomonadati</taxon>
        <taxon>Pseudomonadota</taxon>
        <taxon>Alphaproteobacteria</taxon>
        <taxon>Rhodobacterales</taxon>
        <taxon>Roseobacteraceae</taxon>
        <taxon>Loktanella</taxon>
    </lineage>
</organism>
<dbReference type="Gene3D" id="2.30.30.40">
    <property type="entry name" value="SH3 Domains"/>
    <property type="match status" value="1"/>
</dbReference>
<dbReference type="Pfam" id="PF06823">
    <property type="entry name" value="DUF1236"/>
    <property type="match status" value="1"/>
</dbReference>
<accession>A0A1H8AG99</accession>
<sequence length="234" mass="23703">MKLMTLTTASLIALTAALPALAQTTTAKAGTELTVRGEPSPFGSVMGVLAVDQEVTIEGCLEDVSWCQISSGEMTGWASGQYLYVSEGADAVTLIDMAGNPEALTIITQTPAEGTVADDTVTQGDQNAAALTTGTLGALTAVALGGPVGAIVAAGVAGTAVGAAAVEPTEETLTFVTTNPVETVYLDGEVVVGAVVPAEVTTYEVPQAEYRYLNVNGLPVLVNAADSTIVRVIR</sequence>
<name>A0A1H8AG99_9RHOB</name>
<dbReference type="EMBL" id="FOCI01000003">
    <property type="protein sequence ID" value="SEM69526.1"/>
    <property type="molecule type" value="Genomic_DNA"/>
</dbReference>